<feature type="non-terminal residue" evidence="2">
    <location>
        <position position="1"/>
    </location>
</feature>
<keyword evidence="1" id="KW-1133">Transmembrane helix</keyword>
<organism evidence="2 3">
    <name type="scientific">Microthlaspi erraticum</name>
    <dbReference type="NCBI Taxonomy" id="1685480"/>
    <lineage>
        <taxon>Eukaryota</taxon>
        <taxon>Viridiplantae</taxon>
        <taxon>Streptophyta</taxon>
        <taxon>Embryophyta</taxon>
        <taxon>Tracheophyta</taxon>
        <taxon>Spermatophyta</taxon>
        <taxon>Magnoliopsida</taxon>
        <taxon>eudicotyledons</taxon>
        <taxon>Gunneridae</taxon>
        <taxon>Pentapetalae</taxon>
        <taxon>rosids</taxon>
        <taxon>malvids</taxon>
        <taxon>Brassicales</taxon>
        <taxon>Brassicaceae</taxon>
        <taxon>Coluteocarpeae</taxon>
        <taxon>Microthlaspi</taxon>
    </lineage>
</organism>
<comment type="caution">
    <text evidence="2">The sequence shown here is derived from an EMBL/GenBank/DDBJ whole genome shotgun (WGS) entry which is preliminary data.</text>
</comment>
<proteinExistence type="predicted"/>
<accession>A0A6D2ICY1</accession>
<dbReference type="EMBL" id="CACVBM020001048">
    <property type="protein sequence ID" value="CAA7026080.1"/>
    <property type="molecule type" value="Genomic_DNA"/>
</dbReference>
<protein>
    <submittedName>
        <fullName evidence="2">Uncharacterized protein</fullName>
    </submittedName>
</protein>
<reference evidence="2" key="1">
    <citation type="submission" date="2020-01" db="EMBL/GenBank/DDBJ databases">
        <authorList>
            <person name="Mishra B."/>
        </authorList>
    </citation>
    <scope>NUCLEOTIDE SEQUENCE [LARGE SCALE GENOMIC DNA]</scope>
</reference>
<feature type="transmembrane region" description="Helical" evidence="1">
    <location>
        <begin position="20"/>
        <end position="39"/>
    </location>
</feature>
<dbReference type="AlphaFoldDB" id="A0A6D2ICY1"/>
<name>A0A6D2ICY1_9BRAS</name>
<evidence type="ECO:0000256" key="1">
    <source>
        <dbReference type="SAM" id="Phobius"/>
    </source>
</evidence>
<dbReference type="Proteomes" id="UP000467841">
    <property type="component" value="Unassembled WGS sequence"/>
</dbReference>
<evidence type="ECO:0000313" key="3">
    <source>
        <dbReference type="Proteomes" id="UP000467841"/>
    </source>
</evidence>
<evidence type="ECO:0000313" key="2">
    <source>
        <dbReference type="EMBL" id="CAA7026080.1"/>
    </source>
</evidence>
<gene>
    <name evidence="2" type="ORF">MERR_LOCUS13315</name>
</gene>
<sequence>KLLRSKSSGSDGTGVDCSVWGSTGDGFFLFLFLFVFSIIGSPPKDLCGGDDISGQFRPSEFAVDQSFHFYL</sequence>
<keyword evidence="1" id="KW-0812">Transmembrane</keyword>
<keyword evidence="3" id="KW-1185">Reference proteome</keyword>
<keyword evidence="1" id="KW-0472">Membrane</keyword>